<evidence type="ECO:0000313" key="3">
    <source>
        <dbReference type="Proteomes" id="UP000248326"/>
    </source>
</evidence>
<dbReference type="OrthoDB" id="1426407at2"/>
<name>A0A318S640_9DEIO</name>
<evidence type="ECO:0000313" key="2">
    <source>
        <dbReference type="EMBL" id="PYE49483.1"/>
    </source>
</evidence>
<accession>A0A318S640</accession>
<keyword evidence="3" id="KW-1185">Reference proteome</keyword>
<dbReference type="InterPro" id="IPR006530">
    <property type="entry name" value="YD"/>
</dbReference>
<dbReference type="Proteomes" id="UP000248326">
    <property type="component" value="Unassembled WGS sequence"/>
</dbReference>
<evidence type="ECO:0000256" key="1">
    <source>
        <dbReference type="SAM" id="SignalP"/>
    </source>
</evidence>
<sequence>MRILLTVILLAVATSASAALPGCLQPRDQDILQDAKAIASVQDSSIDYRGVDGPVTTTLYANGNVTRFSWRYSSTDADHEFDTYTYNTQGQLISIETRSDKKHHVRTYTFDAQGRMTSEKLEVFKSDFLVPELGVIEHLVCTYPQENVVQEDDLLGPDAVRAVGEFDTRGQLIRYTTYRATRGQPLKLESVQTFEYKNGLRSQYKKTTYNDDGSVYSTSVGLYNEKGWPVSVETKDGFSAKSSLFTLEYTKVDAHGNWMTRIGKLNGKDPDMYSRVITYNK</sequence>
<dbReference type="Pfam" id="PF05593">
    <property type="entry name" value="RHS_repeat"/>
    <property type="match status" value="1"/>
</dbReference>
<organism evidence="2 3">
    <name type="scientific">Deinococcus yavapaiensis KR-236</name>
    <dbReference type="NCBI Taxonomy" id="694435"/>
    <lineage>
        <taxon>Bacteria</taxon>
        <taxon>Thermotogati</taxon>
        <taxon>Deinococcota</taxon>
        <taxon>Deinococci</taxon>
        <taxon>Deinococcales</taxon>
        <taxon>Deinococcaceae</taxon>
        <taxon>Deinococcus</taxon>
    </lineage>
</organism>
<gene>
    <name evidence="2" type="ORF">DES52_12229</name>
</gene>
<feature type="chain" id="PRO_5016359446" evidence="1">
    <location>
        <begin position="19"/>
        <end position="281"/>
    </location>
</feature>
<dbReference type="InterPro" id="IPR031325">
    <property type="entry name" value="RHS_repeat"/>
</dbReference>
<reference evidence="2 3" key="1">
    <citation type="submission" date="2018-06" db="EMBL/GenBank/DDBJ databases">
        <title>Genomic Encyclopedia of Type Strains, Phase IV (KMG-IV): sequencing the most valuable type-strain genomes for metagenomic binning, comparative biology and taxonomic classification.</title>
        <authorList>
            <person name="Goeker M."/>
        </authorList>
    </citation>
    <scope>NUCLEOTIDE SEQUENCE [LARGE SCALE GENOMIC DNA]</scope>
    <source>
        <strain evidence="2 3">DSM 18048</strain>
    </source>
</reference>
<keyword evidence="1" id="KW-0732">Signal</keyword>
<dbReference type="RefSeq" id="WP_110888637.1">
    <property type="nucleotide sequence ID" value="NZ_QJSX01000022.1"/>
</dbReference>
<dbReference type="NCBIfam" id="TIGR01643">
    <property type="entry name" value="YD_repeat_2x"/>
    <property type="match status" value="1"/>
</dbReference>
<dbReference type="Gene3D" id="2.180.10.10">
    <property type="entry name" value="RHS repeat-associated core"/>
    <property type="match status" value="1"/>
</dbReference>
<proteinExistence type="predicted"/>
<dbReference type="AlphaFoldDB" id="A0A318S640"/>
<dbReference type="EMBL" id="QJSX01000022">
    <property type="protein sequence ID" value="PYE49483.1"/>
    <property type="molecule type" value="Genomic_DNA"/>
</dbReference>
<protein>
    <submittedName>
        <fullName evidence="2">YD repeat-containing protein</fullName>
    </submittedName>
</protein>
<feature type="signal peptide" evidence="1">
    <location>
        <begin position="1"/>
        <end position="18"/>
    </location>
</feature>
<comment type="caution">
    <text evidence="2">The sequence shown here is derived from an EMBL/GenBank/DDBJ whole genome shotgun (WGS) entry which is preliminary data.</text>
</comment>